<sequence length="973" mass="109915">MPKRLRVAVALAIALAILCTIVIPDWGGNNSGRQVHAAGENKTGRLEGMEAFQADSYDSYLQQHQDARRPDHKMVIHGSDYSQFDGAEPKKLSAAGDSQGNFVETYDTGSISWEVTVPEDGLYNMTLRYYTIEGKSSSVERQLLIDGALPFASARSFVFPRIWTNEKSQIQQDNQGNDVRPRQVETFGWQELPFRDAQGYHEEPYAFYLSTGKHTITLVSVKEPVIIDTIEISQIDEPPSYEEIKQRYQEQGLQEADGQLIKVQGESAIYKSSPILYPTTDRSSPSTEPKSISQIRLNTIGGNNWRFQGDTITWRIDVPADGLYKLSLKSRQEILRGMYSTRTLYIDNEIPFQEMREIPFNYSSDWKMITLGNEQEPYLFYLTAGSHELRLEASLGSVAPLIVQVQASVLELNAIYRKILMITGNVPDPFRDYNLVQKIPEMTEVLQKQSEIMSNVSNQLLEITGEKSDKVSILTKLAYQLDDLAKHPETVQTRLQSFKANVGGLGTWISQVREQPLEIDYIVLASPEQTMPKAAASFASKVKHEVSTLFSSFFTDYDSIGNTSENERVVTVWVGTAGRDQAQVLKAMTDDTFTEQTGISVNLKLVNPNVLLPATLSGQGPDIAMQITNDIPVNYGMRDAIVDLTQFSDYEQVAGRFHDSAITPYKFQGAVYGLPETQVFPMLFYRKDILEELGLEVPQTWEDIYKDIPVLKKKQMDFALPVPATTGVSVLEPSKAFAMMLYQQGGEFYKSGGESSALDSEASMQAFKKWTDFFNNYKIPLVIDLPTRFRTGEIPMAITDYTFYNTLSVSAPEIRGLWGFVPVPGLMQSDGTIRRDVSSNGTAVIMMKQAKDKDAAWEFMKWWTSNETQVRFGREMEAVLGASARYPTANIEALEELPWPTEDLQNLKQQWDWVKGIPEVPGGYYTGRSLDNAFREVTNNKTNTRDALYDYVEEINRELQFKQQEINLKQSQR</sequence>
<dbReference type="InterPro" id="IPR050490">
    <property type="entry name" value="Bact_solute-bd_prot1"/>
</dbReference>
<protein>
    <submittedName>
        <fullName evidence="1">Extracellular solute-binding protein</fullName>
    </submittedName>
</protein>
<dbReference type="RefSeq" id="WP_378111278.1">
    <property type="nucleotide sequence ID" value="NZ_JBHSNC010000024.1"/>
</dbReference>
<proteinExistence type="predicted"/>
<evidence type="ECO:0000313" key="2">
    <source>
        <dbReference type="Proteomes" id="UP001596108"/>
    </source>
</evidence>
<dbReference type="EMBL" id="JBHSNC010000024">
    <property type="protein sequence ID" value="MFC5529407.1"/>
    <property type="molecule type" value="Genomic_DNA"/>
</dbReference>
<organism evidence="1 2">
    <name type="scientific">Cohnella yongneupensis</name>
    <dbReference type="NCBI Taxonomy" id="425006"/>
    <lineage>
        <taxon>Bacteria</taxon>
        <taxon>Bacillati</taxon>
        <taxon>Bacillota</taxon>
        <taxon>Bacilli</taxon>
        <taxon>Bacillales</taxon>
        <taxon>Paenibacillaceae</taxon>
        <taxon>Cohnella</taxon>
    </lineage>
</organism>
<dbReference type="PANTHER" id="PTHR43649">
    <property type="entry name" value="ARABINOSE-BINDING PROTEIN-RELATED"/>
    <property type="match status" value="1"/>
</dbReference>
<name>A0ABW0R0Q0_9BACL</name>
<dbReference type="Gene3D" id="3.40.190.10">
    <property type="entry name" value="Periplasmic binding protein-like II"/>
    <property type="match status" value="1"/>
</dbReference>
<accession>A0ABW0R0Q0</accession>
<evidence type="ECO:0000313" key="1">
    <source>
        <dbReference type="EMBL" id="MFC5529407.1"/>
    </source>
</evidence>
<dbReference type="Proteomes" id="UP001596108">
    <property type="component" value="Unassembled WGS sequence"/>
</dbReference>
<dbReference type="Gene3D" id="2.60.120.260">
    <property type="entry name" value="Galactose-binding domain-like"/>
    <property type="match status" value="2"/>
</dbReference>
<dbReference type="SUPFAM" id="SSF53850">
    <property type="entry name" value="Periplasmic binding protein-like II"/>
    <property type="match status" value="1"/>
</dbReference>
<dbReference type="InterPro" id="IPR006059">
    <property type="entry name" value="SBP"/>
</dbReference>
<dbReference type="CDD" id="cd14489">
    <property type="entry name" value="CBM_SBP_bac_1_like"/>
    <property type="match status" value="1"/>
</dbReference>
<dbReference type="Pfam" id="PF13416">
    <property type="entry name" value="SBP_bac_8"/>
    <property type="match status" value="1"/>
</dbReference>
<dbReference type="PANTHER" id="PTHR43649:SF27">
    <property type="entry name" value="EXTRACELLULAR SOLUTE-BINDING PROTEIN FAMILY 1"/>
    <property type="match status" value="1"/>
</dbReference>
<comment type="caution">
    <text evidence="1">The sequence shown here is derived from an EMBL/GenBank/DDBJ whole genome shotgun (WGS) entry which is preliminary data.</text>
</comment>
<reference evidence="2" key="1">
    <citation type="journal article" date="2019" name="Int. J. Syst. Evol. Microbiol.">
        <title>The Global Catalogue of Microorganisms (GCM) 10K type strain sequencing project: providing services to taxonomists for standard genome sequencing and annotation.</title>
        <authorList>
            <consortium name="The Broad Institute Genomics Platform"/>
            <consortium name="The Broad Institute Genome Sequencing Center for Infectious Disease"/>
            <person name="Wu L."/>
            <person name="Ma J."/>
        </authorList>
    </citation>
    <scope>NUCLEOTIDE SEQUENCE [LARGE SCALE GENOMIC DNA]</scope>
    <source>
        <strain evidence="2">CGMCC 1.18578</strain>
    </source>
</reference>
<keyword evidence="2" id="KW-1185">Reference proteome</keyword>
<gene>
    <name evidence="1" type="ORF">ACFPQ4_08080</name>
</gene>